<name>A0ABQ0YN67_9NOCA</name>
<evidence type="ECO:0000313" key="6">
    <source>
        <dbReference type="EMBL" id="GES37944.1"/>
    </source>
</evidence>
<comment type="subunit">
    <text evidence="4">The methyltransferase is composed of M and S polypeptides.</text>
</comment>
<feature type="domain" description="Type I restriction modification DNA specificity" evidence="5">
    <location>
        <begin position="232"/>
        <end position="405"/>
    </location>
</feature>
<dbReference type="Pfam" id="PF01420">
    <property type="entry name" value="Methylase_S"/>
    <property type="match status" value="1"/>
</dbReference>
<dbReference type="EMBL" id="BLAH01000089">
    <property type="protein sequence ID" value="GES37944.1"/>
    <property type="molecule type" value="Genomic_DNA"/>
</dbReference>
<comment type="similarity">
    <text evidence="1">Belongs to the type-I restriction system S methylase family.</text>
</comment>
<evidence type="ECO:0000256" key="2">
    <source>
        <dbReference type="ARBA" id="ARBA00022747"/>
    </source>
</evidence>
<evidence type="ECO:0000256" key="1">
    <source>
        <dbReference type="ARBA" id="ARBA00010923"/>
    </source>
</evidence>
<dbReference type="Proteomes" id="UP000325466">
    <property type="component" value="Unassembled WGS sequence"/>
</dbReference>
<dbReference type="SUPFAM" id="SSF116734">
    <property type="entry name" value="DNA methylase specificity domain"/>
    <property type="match status" value="2"/>
</dbReference>
<dbReference type="Gene3D" id="3.90.220.20">
    <property type="entry name" value="DNA methylase specificity domains"/>
    <property type="match status" value="2"/>
</dbReference>
<dbReference type="PANTHER" id="PTHR43140">
    <property type="entry name" value="TYPE-1 RESTRICTION ENZYME ECOKI SPECIFICITY PROTEIN"/>
    <property type="match status" value="1"/>
</dbReference>
<keyword evidence="6" id="KW-0378">Hydrolase</keyword>
<organism evidence="6 7">
    <name type="scientific">Rhodococcus aetherivorans</name>
    <dbReference type="NCBI Taxonomy" id="191292"/>
    <lineage>
        <taxon>Bacteria</taxon>
        <taxon>Bacillati</taxon>
        <taxon>Actinomycetota</taxon>
        <taxon>Actinomycetes</taxon>
        <taxon>Mycobacteriales</taxon>
        <taxon>Nocardiaceae</taxon>
        <taxon>Rhodococcus</taxon>
    </lineage>
</organism>
<dbReference type="InterPro" id="IPR044946">
    <property type="entry name" value="Restrct_endonuc_typeI_TRD_sf"/>
</dbReference>
<comment type="caution">
    <text evidence="6">The sequence shown here is derived from an EMBL/GenBank/DDBJ whole genome shotgun (WGS) entry which is preliminary data.</text>
</comment>
<evidence type="ECO:0000256" key="3">
    <source>
        <dbReference type="ARBA" id="ARBA00023125"/>
    </source>
</evidence>
<gene>
    <name evidence="6" type="ORF">RAJCM14343_3204</name>
</gene>
<reference evidence="6 7" key="1">
    <citation type="journal article" date="2018" name="Biodegradation">
        <title>1,4-Dioxane degradation characteristics of Rhodococcus aetherivorans JCM 14343.</title>
        <authorList>
            <person name="Inoue D."/>
            <person name="Tsunoda T."/>
            <person name="Yamamoto N."/>
            <person name="Ike M."/>
            <person name="Sei K."/>
        </authorList>
    </citation>
    <scope>NUCLEOTIDE SEQUENCE [LARGE SCALE GENOMIC DNA]</scope>
    <source>
        <strain evidence="6 7">JCM 14343</strain>
    </source>
</reference>
<keyword evidence="2" id="KW-0680">Restriction system</keyword>
<keyword evidence="7" id="KW-1185">Reference proteome</keyword>
<dbReference type="Gene3D" id="1.10.287.1120">
    <property type="entry name" value="Bipartite methylase S protein"/>
    <property type="match status" value="1"/>
</dbReference>
<sequence>MNWPTYETYREVETQWLGQIPDHWDIRNPKTLFVLHREPAHPEDRQLTASQSDGVVYQDEFMETRGTRVVQVIEGQAGLKHVAAGDFVISLRSFQGGIEYSPAPGKISPAYTILTPGREVVDRYFVHLLKSSGFVQELRSTSNQLRDGQALGLEHFAQVRVPLPPSSEQVAIAGFLDRETSRIDALIGKQEQLIATLREDRTATITLAVTKGLDPDVGVRESGVEWLGKIPQHWVPARLKSVMVSIDSGTSVNGADIPAEPGEVGVLKTSCVSGGWFNPTANKTVVDEDISRVSCPVRKDTLIVNRANTPLLVGSAGYVAHAPRNLYLSDKLWQVRFEGALASFIYYWTRTDTYRSQIAASCVGASSSMQNLSMGDFRNFALALPPEKEQAALVDFLDERCRTIDSLIDKAAEVIVTMREYRSALITAAVTGKIDVRQAVA</sequence>
<keyword evidence="3" id="KW-0238">DNA-binding</keyword>
<dbReference type="RefSeq" id="WP_152103898.1">
    <property type="nucleotide sequence ID" value="NZ_BAAAYP010000024.1"/>
</dbReference>
<proteinExistence type="inferred from homology"/>
<accession>A0ABQ0YN67</accession>
<evidence type="ECO:0000313" key="7">
    <source>
        <dbReference type="Proteomes" id="UP000325466"/>
    </source>
</evidence>
<dbReference type="InterPro" id="IPR000055">
    <property type="entry name" value="Restrct_endonuc_typeI_TRD"/>
</dbReference>
<evidence type="ECO:0000259" key="5">
    <source>
        <dbReference type="Pfam" id="PF01420"/>
    </source>
</evidence>
<dbReference type="GO" id="GO:0009035">
    <property type="term" value="F:type I site-specific deoxyribonuclease activity"/>
    <property type="evidence" value="ECO:0007669"/>
    <property type="project" value="UniProtKB-EC"/>
</dbReference>
<dbReference type="PANTHER" id="PTHR43140:SF1">
    <property type="entry name" value="TYPE I RESTRICTION ENZYME ECOKI SPECIFICITY SUBUNIT"/>
    <property type="match status" value="1"/>
</dbReference>
<evidence type="ECO:0000256" key="4">
    <source>
        <dbReference type="ARBA" id="ARBA00038652"/>
    </source>
</evidence>
<dbReference type="InterPro" id="IPR051212">
    <property type="entry name" value="Type-I_RE_S_subunit"/>
</dbReference>
<dbReference type="EC" id="3.1.21.3" evidence="6"/>
<protein>
    <submittedName>
        <fullName evidence="6">Type I restriction-modification system, specificity subunit S</fullName>
        <ecNumber evidence="6">3.1.21.3</ecNumber>
    </submittedName>
</protein>